<sequence>MIALKSSFTRISNFIVELGDSSGWFDMPPEQRLIEIRSWNNKTIVNLDKDMFSALEQILSRKKGGTQEKLGKSKSGKPQKTLPARFDTKTEKEQDKTGHTGQKHEKSVIAIWSKEELLMLGEACGELLEGRQSRRYVFEEEKDRFFRRYEELGGTNSLSATVGLARFVLDSYEFIYFYNQKAAETNCFSWFELAAMNRDLILSRIGKAHRSFNGLSTVDEDIFDVIDRIDAELRMKLGETKKKTYKPPNDAASSRYVDIEAVVERCFFKKRKHLAPKKAVVREAPVPLEESSDGEADLSSSESSLPEESGSDSSASVVIKSHQLKHSDEDKSTHSPRHRVVPRGSEAIHAQVTSSRKRKRGGAGIDASSTLYITEIIQKQNRKLDEAVKRFRKDSADARKEHHTFLMQKIQDSFPVDTGNGSYLERVADRQGQTLVEIFQRLQQQRDAEKAKDDELMRQLFSRVV</sequence>
<dbReference type="Proteomes" id="UP001162029">
    <property type="component" value="Unassembled WGS sequence"/>
</dbReference>
<name>A0AAV0V1M4_9STRA</name>
<reference evidence="2" key="1">
    <citation type="submission" date="2022-12" db="EMBL/GenBank/DDBJ databases">
        <authorList>
            <person name="Webb A."/>
        </authorList>
    </citation>
    <scope>NUCLEOTIDE SEQUENCE</scope>
    <source>
        <strain evidence="2">Pd1</strain>
    </source>
</reference>
<feature type="compositionally biased region" description="Low complexity" evidence="1">
    <location>
        <begin position="297"/>
        <end position="316"/>
    </location>
</feature>
<evidence type="ECO:0000313" key="2">
    <source>
        <dbReference type="EMBL" id="CAI5742158.1"/>
    </source>
</evidence>
<evidence type="ECO:0000256" key="1">
    <source>
        <dbReference type="SAM" id="MobiDB-lite"/>
    </source>
</evidence>
<gene>
    <name evidence="2" type="ORF">PDE001_LOCUS8135</name>
</gene>
<feature type="region of interest" description="Disordered" evidence="1">
    <location>
        <begin position="285"/>
        <end position="363"/>
    </location>
</feature>
<organism evidence="2 3">
    <name type="scientific">Peronospora destructor</name>
    <dbReference type="NCBI Taxonomy" id="86335"/>
    <lineage>
        <taxon>Eukaryota</taxon>
        <taxon>Sar</taxon>
        <taxon>Stramenopiles</taxon>
        <taxon>Oomycota</taxon>
        <taxon>Peronosporomycetes</taxon>
        <taxon>Peronosporales</taxon>
        <taxon>Peronosporaceae</taxon>
        <taxon>Peronospora</taxon>
    </lineage>
</organism>
<accession>A0AAV0V1M4</accession>
<comment type="caution">
    <text evidence="2">The sequence shown here is derived from an EMBL/GenBank/DDBJ whole genome shotgun (WGS) entry which is preliminary data.</text>
</comment>
<feature type="compositionally biased region" description="Basic and acidic residues" evidence="1">
    <location>
        <begin position="86"/>
        <end position="104"/>
    </location>
</feature>
<keyword evidence="3" id="KW-1185">Reference proteome</keyword>
<protein>
    <submittedName>
        <fullName evidence="2">Uncharacterized protein</fullName>
    </submittedName>
</protein>
<proteinExistence type="predicted"/>
<feature type="region of interest" description="Disordered" evidence="1">
    <location>
        <begin position="63"/>
        <end position="104"/>
    </location>
</feature>
<dbReference type="EMBL" id="CANTFM010001652">
    <property type="protein sequence ID" value="CAI5742158.1"/>
    <property type="molecule type" value="Genomic_DNA"/>
</dbReference>
<dbReference type="AlphaFoldDB" id="A0AAV0V1M4"/>
<evidence type="ECO:0000313" key="3">
    <source>
        <dbReference type="Proteomes" id="UP001162029"/>
    </source>
</evidence>